<dbReference type="GO" id="GO:0016746">
    <property type="term" value="F:acyltransferase activity"/>
    <property type="evidence" value="ECO:0007669"/>
    <property type="project" value="UniProtKB-KW"/>
</dbReference>
<dbReference type="SUPFAM" id="SSF55729">
    <property type="entry name" value="Acyl-CoA N-acyltransferases (Nat)"/>
    <property type="match status" value="1"/>
</dbReference>
<dbReference type="KEGG" id="bhl:Bache_2963"/>
<dbReference type="PANTHER" id="PTHR36449:SF1">
    <property type="entry name" value="ACETYLTRANSFERASE"/>
    <property type="match status" value="1"/>
</dbReference>
<accession>E6SPR8</accession>
<sequence>MLSYDEEVRNLCYPFSCGNVELDDFFENGADNYAEELLGKTYCWVTDSSPKQIVAIFTISNDSIKTKDLLSTAKNKLQRHINNMKRGRSYPATLIGRFAVNQQFQGCGYKIGSQMMEFIKSWYREEDNKAGCRFLVVDAYNKEEILKFYYSNGFLPLHKTEEDERDFYGITSAEILRTRLLYFDLKTK</sequence>
<reference evidence="4 5" key="2">
    <citation type="journal article" date="2011" name="Stand. Genomic Sci.">
        <title>Complete genome sequence of Bacteroides helcogenes type strain (P 36-108).</title>
        <authorList>
            <person name="Pati A."/>
            <person name="Gronow S."/>
            <person name="Zeytun A."/>
            <person name="Lapidus A."/>
            <person name="Nolan M."/>
            <person name="Hammon N."/>
            <person name="Deshpande S."/>
            <person name="Cheng J.F."/>
            <person name="Tapia R."/>
            <person name="Han C."/>
            <person name="Goodwin L."/>
            <person name="Pitluck S."/>
            <person name="Liolios K."/>
            <person name="Pagani I."/>
            <person name="Ivanova N."/>
            <person name="Mavromatis K."/>
            <person name="Chen A."/>
            <person name="Palaniappan K."/>
            <person name="Land M."/>
            <person name="Hauser L."/>
            <person name="Chang Y.J."/>
            <person name="Jeffries C.D."/>
            <person name="Detter J.C."/>
            <person name="Brambilla E."/>
            <person name="Rohde M."/>
            <person name="Goker M."/>
            <person name="Woyke T."/>
            <person name="Bristow J."/>
            <person name="Eisen J.A."/>
            <person name="Markowitz V."/>
            <person name="Hugenholtz P."/>
            <person name="Kyrpides N.C."/>
            <person name="Klenk H.P."/>
            <person name="Lucas S."/>
        </authorList>
    </citation>
    <scope>NUCLEOTIDE SEQUENCE [LARGE SCALE GENOMIC DNA]</scope>
    <source>
        <strain evidence="5">ATCC 35417 / DSM 20613 / JCM 6297 / CCUG 15421 / P 36-108</strain>
    </source>
</reference>
<keyword evidence="2" id="KW-0808">Transferase</keyword>
<reference key="1">
    <citation type="submission" date="2010-11" db="EMBL/GenBank/DDBJ databases">
        <title>The complete genome of Bacteroides helcogenes P 36-108.</title>
        <authorList>
            <consortium name="US DOE Joint Genome Institute (JGI-PGF)"/>
            <person name="Lucas S."/>
            <person name="Copeland A."/>
            <person name="Lapidus A."/>
            <person name="Bruce D."/>
            <person name="Goodwin L."/>
            <person name="Pitluck S."/>
            <person name="Kyrpides N."/>
            <person name="Mavromatis K."/>
            <person name="Ivanova N."/>
            <person name="Zeytun A."/>
            <person name="Brettin T."/>
            <person name="Detter J.C."/>
            <person name="Tapia R."/>
            <person name="Han C."/>
            <person name="Land M."/>
            <person name="Hauser L."/>
            <person name="Markowitz V."/>
            <person name="Cheng J.-F."/>
            <person name="Hugenholtz P."/>
            <person name="Woyke T."/>
            <person name="Wu D."/>
            <person name="Gronow S."/>
            <person name="Wellnitz S."/>
            <person name="Brambilla E."/>
            <person name="Klenk H.-P."/>
            <person name="Eisen J.A."/>
        </authorList>
    </citation>
    <scope>NUCLEOTIDE SEQUENCE</scope>
    <source>
        <strain>P 36-108</strain>
    </source>
</reference>
<dbReference type="Gene3D" id="3.40.630.30">
    <property type="match status" value="1"/>
</dbReference>
<evidence type="ECO:0000256" key="2">
    <source>
        <dbReference type="ARBA" id="ARBA00022679"/>
    </source>
</evidence>
<evidence type="ECO:0000256" key="3">
    <source>
        <dbReference type="ARBA" id="ARBA00023315"/>
    </source>
</evidence>
<dbReference type="PANTHER" id="PTHR36449">
    <property type="entry name" value="ACETYLTRANSFERASE-RELATED"/>
    <property type="match status" value="1"/>
</dbReference>
<dbReference type="EMBL" id="CP002352">
    <property type="protein sequence ID" value="ADV44897.1"/>
    <property type="molecule type" value="Genomic_DNA"/>
</dbReference>
<dbReference type="CDD" id="cd04301">
    <property type="entry name" value="NAT_SF"/>
    <property type="match status" value="1"/>
</dbReference>
<dbReference type="STRING" id="693979.Bache_2963"/>
<dbReference type="AlphaFoldDB" id="E6SPR8"/>
<evidence type="ECO:0000256" key="1">
    <source>
        <dbReference type="ARBA" id="ARBA00022649"/>
    </source>
</evidence>
<keyword evidence="3" id="KW-0012">Acyltransferase</keyword>
<dbReference type="Proteomes" id="UP000008630">
    <property type="component" value="Chromosome"/>
</dbReference>
<evidence type="ECO:0008006" key="6">
    <source>
        <dbReference type="Google" id="ProtNLM"/>
    </source>
</evidence>
<gene>
    <name evidence="4" type="ordered locus">Bache_2963</name>
</gene>
<name>E6SPR8_BACT6</name>
<proteinExistence type="predicted"/>
<protein>
    <recommendedName>
        <fullName evidence="6">GCN5-related N-acetyltransferase</fullName>
    </recommendedName>
</protein>
<keyword evidence="1" id="KW-1277">Toxin-antitoxin system</keyword>
<evidence type="ECO:0000313" key="5">
    <source>
        <dbReference type="Proteomes" id="UP000008630"/>
    </source>
</evidence>
<dbReference type="HOGENOM" id="CLU_101288_2_0_10"/>
<evidence type="ECO:0000313" key="4">
    <source>
        <dbReference type="EMBL" id="ADV44897.1"/>
    </source>
</evidence>
<organism evidence="4 5">
    <name type="scientific">Bacteroides helcogenes (strain ATCC 35417 / DSM 20613 / JCM 6297 / CCUG 15421 / P 36-108)</name>
    <dbReference type="NCBI Taxonomy" id="693979"/>
    <lineage>
        <taxon>Bacteria</taxon>
        <taxon>Pseudomonadati</taxon>
        <taxon>Bacteroidota</taxon>
        <taxon>Bacteroidia</taxon>
        <taxon>Bacteroidales</taxon>
        <taxon>Bacteroidaceae</taxon>
        <taxon>Bacteroides</taxon>
    </lineage>
</organism>
<keyword evidence="5" id="KW-1185">Reference proteome</keyword>
<dbReference type="eggNOG" id="COG0454">
    <property type="taxonomic scope" value="Bacteria"/>
</dbReference>
<dbReference type="InterPro" id="IPR016181">
    <property type="entry name" value="Acyl_CoA_acyltransferase"/>
</dbReference>